<proteinExistence type="predicted"/>
<evidence type="ECO:0000313" key="7">
    <source>
        <dbReference type="Proteomes" id="UP000193862"/>
    </source>
</evidence>
<dbReference type="InterPro" id="IPR036737">
    <property type="entry name" value="OmpA-like_sf"/>
</dbReference>
<dbReference type="AlphaFoldDB" id="A0A1Y5RGG8"/>
<evidence type="ECO:0000256" key="4">
    <source>
        <dbReference type="SAM" id="SignalP"/>
    </source>
</evidence>
<dbReference type="PANTHER" id="PTHR30329:SF20">
    <property type="entry name" value="EXPORTED PROTEIN"/>
    <property type="match status" value="1"/>
</dbReference>
<gene>
    <name evidence="6" type="primary">arfA</name>
    <name evidence="6" type="ORF">AQS8620_00329</name>
</gene>
<dbReference type="OrthoDB" id="9792021at2"/>
<comment type="subcellular location">
    <subcellularLocation>
        <location evidence="1">Cell outer membrane</location>
    </subcellularLocation>
</comment>
<dbReference type="CDD" id="cd07185">
    <property type="entry name" value="OmpA_C-like"/>
    <property type="match status" value="1"/>
</dbReference>
<reference evidence="6 7" key="1">
    <citation type="submission" date="2017-03" db="EMBL/GenBank/DDBJ databases">
        <authorList>
            <person name="Afonso C.L."/>
            <person name="Miller P.J."/>
            <person name="Scott M.A."/>
            <person name="Spackman E."/>
            <person name="Goraichik I."/>
            <person name="Dimitrov K.M."/>
            <person name="Suarez D.L."/>
            <person name="Swayne D.E."/>
        </authorList>
    </citation>
    <scope>NUCLEOTIDE SEQUENCE [LARGE SCALE GENOMIC DNA]</scope>
    <source>
        <strain evidence="6 7">CECT 8620</strain>
    </source>
</reference>
<sequence length="308" mass="32877">MRDRLRLFCMAALWGPLPAFALVLPGDVEQTAQASLRGEVILPRVPLRGAVPQEARQSGAVVQTAWRVTGATPFELTQALERQFEQMGFSVVFTCDTEACGGFDFRFSYTVLPEPDMHVDLSDFRYVLMETAAGETRAILASRGGTRSFVQLTEVSPLPAVPLGGTPIDTDVAQSQSVAPDSAAPLEAQFTARGAAVLDDLVFATGEAALENRDFSVLAALAAWMAAHPQARVVLVGHSDNDGTLAANIRLSRARAQSVAARLTARYGIAPDRLAVEGAGWLAPRAPNATQEGRAQNRRVEAILAPTP</sequence>
<evidence type="ECO:0000313" key="6">
    <source>
        <dbReference type="EMBL" id="SLN16699.1"/>
    </source>
</evidence>
<accession>A0A1Y5RGG8</accession>
<feature type="signal peptide" evidence="4">
    <location>
        <begin position="1"/>
        <end position="21"/>
    </location>
</feature>
<dbReference type="InterPro" id="IPR050330">
    <property type="entry name" value="Bact_OuterMem_StrucFunc"/>
</dbReference>
<dbReference type="InterPro" id="IPR006664">
    <property type="entry name" value="OMP_bac"/>
</dbReference>
<evidence type="ECO:0000256" key="3">
    <source>
        <dbReference type="PROSITE-ProRule" id="PRU00473"/>
    </source>
</evidence>
<dbReference type="PANTHER" id="PTHR30329">
    <property type="entry name" value="STATOR ELEMENT OF FLAGELLAR MOTOR COMPLEX"/>
    <property type="match status" value="1"/>
</dbReference>
<feature type="chain" id="PRO_5012238299" evidence="4">
    <location>
        <begin position="22"/>
        <end position="308"/>
    </location>
</feature>
<dbReference type="InterPro" id="IPR006665">
    <property type="entry name" value="OmpA-like"/>
</dbReference>
<evidence type="ECO:0000256" key="1">
    <source>
        <dbReference type="ARBA" id="ARBA00004442"/>
    </source>
</evidence>
<dbReference type="Gene3D" id="3.30.1330.60">
    <property type="entry name" value="OmpA-like domain"/>
    <property type="match status" value="1"/>
</dbReference>
<keyword evidence="4" id="KW-0732">Signal</keyword>
<dbReference type="RefSeq" id="WP_085835068.1">
    <property type="nucleotide sequence ID" value="NZ_FWFS01000001.1"/>
</dbReference>
<dbReference type="Proteomes" id="UP000193862">
    <property type="component" value="Unassembled WGS sequence"/>
</dbReference>
<dbReference type="EMBL" id="FWFS01000001">
    <property type="protein sequence ID" value="SLN16699.1"/>
    <property type="molecule type" value="Genomic_DNA"/>
</dbReference>
<evidence type="ECO:0000259" key="5">
    <source>
        <dbReference type="PROSITE" id="PS51123"/>
    </source>
</evidence>
<organism evidence="6 7">
    <name type="scientific">Aquimixticola soesokkakensis</name>
    <dbReference type="NCBI Taxonomy" id="1519096"/>
    <lineage>
        <taxon>Bacteria</taxon>
        <taxon>Pseudomonadati</taxon>
        <taxon>Pseudomonadota</taxon>
        <taxon>Alphaproteobacteria</taxon>
        <taxon>Rhodobacterales</taxon>
        <taxon>Paracoccaceae</taxon>
        <taxon>Aquimixticola</taxon>
    </lineage>
</organism>
<feature type="domain" description="OmpA-like" evidence="5">
    <location>
        <begin position="190"/>
        <end position="308"/>
    </location>
</feature>
<keyword evidence="7" id="KW-1185">Reference proteome</keyword>
<evidence type="ECO:0000256" key="2">
    <source>
        <dbReference type="ARBA" id="ARBA00023136"/>
    </source>
</evidence>
<dbReference type="GO" id="GO:0009279">
    <property type="term" value="C:cell outer membrane"/>
    <property type="evidence" value="ECO:0007669"/>
    <property type="project" value="UniProtKB-SubCell"/>
</dbReference>
<dbReference type="PRINTS" id="PR01021">
    <property type="entry name" value="OMPADOMAIN"/>
</dbReference>
<protein>
    <submittedName>
        <fullName evidence="6">Peptidoglycan-binding protein ArfA</fullName>
    </submittedName>
</protein>
<dbReference type="SUPFAM" id="SSF103088">
    <property type="entry name" value="OmpA-like"/>
    <property type="match status" value="1"/>
</dbReference>
<dbReference type="Pfam" id="PF00691">
    <property type="entry name" value="OmpA"/>
    <property type="match status" value="1"/>
</dbReference>
<name>A0A1Y5RGG8_9RHOB</name>
<dbReference type="PROSITE" id="PS51123">
    <property type="entry name" value="OMPA_2"/>
    <property type="match status" value="1"/>
</dbReference>
<keyword evidence="2 3" id="KW-0472">Membrane</keyword>